<comment type="caution">
    <text evidence="1">The sequence shown here is derived from an EMBL/GenBank/DDBJ whole genome shotgun (WGS) entry which is preliminary data.</text>
</comment>
<evidence type="ECO:0008006" key="3">
    <source>
        <dbReference type="Google" id="ProtNLM"/>
    </source>
</evidence>
<proteinExistence type="predicted"/>
<organism evidence="1 2">
    <name type="scientific">Enterococcus canis</name>
    <dbReference type="NCBI Taxonomy" id="214095"/>
    <lineage>
        <taxon>Bacteria</taxon>
        <taxon>Bacillati</taxon>
        <taxon>Bacillota</taxon>
        <taxon>Bacilli</taxon>
        <taxon>Lactobacillales</taxon>
        <taxon>Enterococcaceae</taxon>
        <taxon>Enterococcus</taxon>
    </lineage>
</organism>
<dbReference type="EMBL" id="JXKH01000002">
    <property type="protein sequence ID" value="OJG19607.1"/>
    <property type="molecule type" value="Genomic_DNA"/>
</dbReference>
<dbReference type="Pfam" id="PF01135">
    <property type="entry name" value="PCMT"/>
    <property type="match status" value="1"/>
</dbReference>
<sequence>MFEKIMAAMPDKSEIQQIQTRYRIQLAEAWQLEPGMRLLEIGAGQGDMTAVLAAFVGKTGKVVAVDTAAGDYGAPLTLGESQQALKHSALGPQIDFHLETDVTDGTWDFPPASFDGIVISHASWYFQDAALLERLLTTVAPWTKAFYIAEWQLAVTRQAQIPHYQAVLLQAQIEAFRDTSESNIRTLFLPADFQQLLEKLDFTEQHLTYFEETSLQDGSWEVGYLQAEGTQLIQTLTVPEKYRFTLLQQLHLLQQYEAPAVESLGTFALRAHRT</sequence>
<keyword evidence="2" id="KW-1185">Reference proteome</keyword>
<dbReference type="RefSeq" id="WP_067390510.1">
    <property type="nucleotide sequence ID" value="NZ_JXKH01000002.1"/>
</dbReference>
<protein>
    <recommendedName>
        <fullName evidence="3">Methyltransferase domain-containing protein</fullName>
    </recommendedName>
</protein>
<accession>A0A1L8RIM2</accession>
<dbReference type="Gene3D" id="3.40.50.150">
    <property type="entry name" value="Vaccinia Virus protein VP39"/>
    <property type="match status" value="1"/>
</dbReference>
<evidence type="ECO:0000313" key="1">
    <source>
        <dbReference type="EMBL" id="OJG19607.1"/>
    </source>
</evidence>
<dbReference type="Proteomes" id="UP000181884">
    <property type="component" value="Unassembled WGS sequence"/>
</dbReference>
<gene>
    <name evidence="1" type="ORF">RU97_GL001178</name>
</gene>
<dbReference type="InterPro" id="IPR029063">
    <property type="entry name" value="SAM-dependent_MTases_sf"/>
</dbReference>
<name>A0A1L8RIM2_9ENTE</name>
<dbReference type="AlphaFoldDB" id="A0A1L8RIM2"/>
<dbReference type="STRING" id="214095.RU97_GL001178"/>
<dbReference type="SUPFAM" id="SSF53335">
    <property type="entry name" value="S-adenosyl-L-methionine-dependent methyltransferases"/>
    <property type="match status" value="1"/>
</dbReference>
<evidence type="ECO:0000313" key="2">
    <source>
        <dbReference type="Proteomes" id="UP000181884"/>
    </source>
</evidence>
<reference evidence="1 2" key="1">
    <citation type="submission" date="2014-12" db="EMBL/GenBank/DDBJ databases">
        <title>Draft genome sequences of 29 type strains of Enterococci.</title>
        <authorList>
            <person name="Zhong Z."/>
            <person name="Sun Z."/>
            <person name="Liu W."/>
            <person name="Zhang W."/>
            <person name="Zhang H."/>
        </authorList>
    </citation>
    <scope>NUCLEOTIDE SEQUENCE [LARGE SCALE GENOMIC DNA]</scope>
    <source>
        <strain evidence="1 2">DSM 17029</strain>
    </source>
</reference>